<dbReference type="OrthoDB" id="728at2157"/>
<dbReference type="PANTHER" id="PTHR11085">
    <property type="entry name" value="NAD-DEPENDENT PROTEIN DEACYLASE SIRTUIN-5, MITOCHONDRIAL-RELATED"/>
    <property type="match status" value="1"/>
</dbReference>
<feature type="binding site" evidence="5">
    <location>
        <begin position="217"/>
        <end position="219"/>
    </location>
    <ligand>
        <name>NAD(+)</name>
        <dbReference type="ChEBI" id="CHEBI:57540"/>
    </ligand>
</feature>
<feature type="domain" description="Deacetylase sirtuin-type" evidence="7">
    <location>
        <begin position="1"/>
        <end position="249"/>
    </location>
</feature>
<feature type="binding site" evidence="5 6">
    <location>
        <position position="151"/>
    </location>
    <ligand>
        <name>Zn(2+)</name>
        <dbReference type="ChEBI" id="CHEBI:29105"/>
    </ligand>
</feature>
<dbReference type="GO" id="GO:0005737">
    <property type="term" value="C:cytoplasm"/>
    <property type="evidence" value="ECO:0007669"/>
    <property type="project" value="UniProtKB-SubCell"/>
</dbReference>
<feature type="binding site" evidence="5 6">
    <location>
        <position position="124"/>
    </location>
    <ligand>
        <name>Zn(2+)</name>
        <dbReference type="ChEBI" id="CHEBI:29105"/>
    </ligand>
</feature>
<dbReference type="GO" id="GO:0070403">
    <property type="term" value="F:NAD+ binding"/>
    <property type="evidence" value="ECO:0007669"/>
    <property type="project" value="UniProtKB-UniRule"/>
</dbReference>
<evidence type="ECO:0000256" key="6">
    <source>
        <dbReference type="PROSITE-ProRule" id="PRU00236"/>
    </source>
</evidence>
<feature type="binding site" evidence="5">
    <location>
        <position position="64"/>
    </location>
    <ligand>
        <name>substrate</name>
    </ligand>
</feature>
<dbReference type="Pfam" id="PF02146">
    <property type="entry name" value="SIR2"/>
    <property type="match status" value="1"/>
</dbReference>
<dbReference type="GeneID" id="33324152"/>
<evidence type="ECO:0000256" key="4">
    <source>
        <dbReference type="ARBA" id="ARBA00023163"/>
    </source>
</evidence>
<dbReference type="Proteomes" id="UP000197156">
    <property type="component" value="Chromosome"/>
</dbReference>
<keyword evidence="5 6" id="KW-0479">Metal-binding</keyword>
<dbReference type="AlphaFoldDB" id="A0A218P270"/>
<feature type="binding site" evidence="5 6">
    <location>
        <position position="127"/>
    </location>
    <ligand>
        <name>Zn(2+)</name>
        <dbReference type="ChEBI" id="CHEBI:29105"/>
    </ligand>
</feature>
<dbReference type="EMBL" id="CP014854">
    <property type="protein sequence ID" value="ASI99020.1"/>
    <property type="molecule type" value="Genomic_DNA"/>
</dbReference>
<proteinExistence type="inferred from homology"/>
<comment type="catalytic activity">
    <reaction evidence="5">
        <text>N(6)-succinyl-L-lysyl-[protein] + NAD(+) + H2O = 2''-O-succinyl-ADP-D-ribose + nicotinamide + L-lysyl-[protein]</text>
        <dbReference type="Rhea" id="RHEA:47668"/>
        <dbReference type="Rhea" id="RHEA-COMP:9752"/>
        <dbReference type="Rhea" id="RHEA-COMP:11877"/>
        <dbReference type="ChEBI" id="CHEBI:15377"/>
        <dbReference type="ChEBI" id="CHEBI:17154"/>
        <dbReference type="ChEBI" id="CHEBI:29969"/>
        <dbReference type="ChEBI" id="CHEBI:57540"/>
        <dbReference type="ChEBI" id="CHEBI:87830"/>
        <dbReference type="ChEBI" id="CHEBI:87832"/>
    </reaction>
</comment>
<organism evidence="8 9">
    <name type="scientific">Thermococcus celer Vu 13 = JCM 8558</name>
    <dbReference type="NCBI Taxonomy" id="1293037"/>
    <lineage>
        <taxon>Archaea</taxon>
        <taxon>Methanobacteriati</taxon>
        <taxon>Methanobacteriota</taxon>
        <taxon>Thermococci</taxon>
        <taxon>Thermococcales</taxon>
        <taxon>Thermococcaceae</taxon>
        <taxon>Thermococcus</taxon>
    </lineage>
</organism>
<dbReference type="InterPro" id="IPR029035">
    <property type="entry name" value="DHS-like_NAD/FAD-binding_dom"/>
</dbReference>
<evidence type="ECO:0000313" key="8">
    <source>
        <dbReference type="EMBL" id="ASI99020.1"/>
    </source>
</evidence>
<keyword evidence="9" id="KW-1185">Reference proteome</keyword>
<dbReference type="GO" id="GO:0036055">
    <property type="term" value="F:protein-succinyllysine desuccinylase activity"/>
    <property type="evidence" value="ECO:0007669"/>
    <property type="project" value="UniProtKB-UniRule"/>
</dbReference>
<dbReference type="PROSITE" id="PS50305">
    <property type="entry name" value="SIRTUIN"/>
    <property type="match status" value="1"/>
</dbReference>
<dbReference type="HAMAP" id="MF_01121">
    <property type="entry name" value="Sirtuin_ClassIII"/>
    <property type="match status" value="1"/>
</dbReference>
<comment type="function">
    <text evidence="5">NAD-dependent lysine deacetylase and desuccinylase that specifically removes acetyl and succinyl groups on target proteins. Modulates the activities of several proteins which are inactive in their acylated form. Deacetylates the N-terminal lysine residue of Alba, the major archaeal chromatin protein and that, in turn, increases Alba's DNA binding affinity, thereby repressing transcription.</text>
</comment>
<keyword evidence="1 5" id="KW-0808">Transferase</keyword>
<comment type="subcellular location">
    <subcellularLocation>
        <location evidence="5">Cytoplasm</location>
    </subcellularLocation>
</comment>
<keyword evidence="3 5" id="KW-0520">NAD</keyword>
<evidence type="ECO:0000313" key="9">
    <source>
        <dbReference type="Proteomes" id="UP000197156"/>
    </source>
</evidence>
<dbReference type="PANTHER" id="PTHR11085:SF10">
    <property type="entry name" value="NAD-DEPENDENT PROTEIN DEACYLASE SIRTUIN-5, MITOCHONDRIAL-RELATED"/>
    <property type="match status" value="1"/>
</dbReference>
<dbReference type="SUPFAM" id="SSF52467">
    <property type="entry name" value="DHS-like NAD/FAD-binding domain"/>
    <property type="match status" value="1"/>
</dbReference>
<comment type="domain">
    <text evidence="5">2 residues (Tyr-64 and Arg-67) present in a large hydrophobic pocket are probably involved in substrate specificity. They are important for desuccinylation activity, but dispensable for deacetylation activity.</text>
</comment>
<sequence length="251" mass="28303">MMEEAAKLLARSRFAIAFTGAGISAESGVPTFRGGSGLWKKYRPEELATPEAFRKDPNLVWEFYRWRMKLIMRARPNRAHRALAELERMGIVKAVITQNVDDLHREAGSQNVIELHGNIFRVRCTSCGYTEDLKRSGRLNEFLKEKGLPRCPECGSLLRPDVVWFGEPLPREALEEAFRLAERADVVLVIGTSGVVYPAAYIPQIVKETGGRVIEINPEESGITPIADVFLRYPAGEAMERLMERIGRMVE</sequence>
<dbReference type="NCBIfam" id="NF040867">
    <property type="entry name" value="prot_deacyl_CobB"/>
    <property type="match status" value="1"/>
</dbReference>
<keyword evidence="2 5" id="KW-0805">Transcription regulation</keyword>
<dbReference type="InterPro" id="IPR003000">
    <property type="entry name" value="Sirtuin"/>
</dbReference>
<dbReference type="GO" id="GO:0008270">
    <property type="term" value="F:zinc ion binding"/>
    <property type="evidence" value="ECO:0007669"/>
    <property type="project" value="UniProtKB-UniRule"/>
</dbReference>
<feature type="binding site" evidence="5">
    <location>
        <begin position="20"/>
        <end position="39"/>
    </location>
    <ligand>
        <name>NAD(+)</name>
        <dbReference type="ChEBI" id="CHEBI:57540"/>
    </ligand>
</feature>
<accession>A0A218P270</accession>
<evidence type="ECO:0000256" key="5">
    <source>
        <dbReference type="HAMAP-Rule" id="MF_01121"/>
    </source>
</evidence>
<feature type="binding site" evidence="5">
    <location>
        <position position="235"/>
    </location>
    <ligand>
        <name>NAD(+)</name>
        <dbReference type="ChEBI" id="CHEBI:57540"/>
    </ligand>
</feature>
<feature type="binding site" evidence="5">
    <location>
        <begin position="98"/>
        <end position="101"/>
    </location>
    <ligand>
        <name>NAD(+)</name>
        <dbReference type="ChEBI" id="CHEBI:57540"/>
    </ligand>
</feature>
<gene>
    <name evidence="5" type="primary">cobB</name>
    <name evidence="8" type="ORF">A3L02_05300</name>
</gene>
<evidence type="ECO:0000256" key="2">
    <source>
        <dbReference type="ARBA" id="ARBA00023015"/>
    </source>
</evidence>
<dbReference type="EC" id="2.3.1.286" evidence="5"/>
<dbReference type="InterPro" id="IPR026590">
    <property type="entry name" value="Ssirtuin_cat_dom"/>
</dbReference>
<feature type="binding site" evidence="5 6">
    <location>
        <position position="154"/>
    </location>
    <ligand>
        <name>Zn(2+)</name>
        <dbReference type="ChEBI" id="CHEBI:29105"/>
    </ligand>
</feature>
<evidence type="ECO:0000256" key="3">
    <source>
        <dbReference type="ARBA" id="ARBA00023027"/>
    </source>
</evidence>
<feature type="binding site" evidence="5">
    <location>
        <begin position="191"/>
        <end position="193"/>
    </location>
    <ligand>
        <name>NAD(+)</name>
        <dbReference type="ChEBI" id="CHEBI:57540"/>
    </ligand>
</feature>
<keyword evidence="5 6" id="KW-0862">Zinc</keyword>
<reference evidence="8 9" key="1">
    <citation type="submission" date="2016-03" db="EMBL/GenBank/DDBJ databases">
        <title>Complete genome sequence of Thermococcus celer.</title>
        <authorList>
            <person name="Oger P.M."/>
        </authorList>
    </citation>
    <scope>NUCLEOTIDE SEQUENCE [LARGE SCALE GENOMIC DNA]</scope>
    <source>
        <strain evidence="8 9">Vu 13</strain>
    </source>
</reference>
<protein>
    <recommendedName>
        <fullName evidence="5">NAD-dependent protein deacylase</fullName>
        <ecNumber evidence="5">2.3.1.286</ecNumber>
    </recommendedName>
    <alternativeName>
        <fullName evidence="5">Regulatory protein SIR2 homolog</fullName>
    </alternativeName>
</protein>
<comment type="similarity">
    <text evidence="5">Belongs to the sirtuin family. Class III subfamily.</text>
</comment>
<evidence type="ECO:0000256" key="1">
    <source>
        <dbReference type="ARBA" id="ARBA00022679"/>
    </source>
</evidence>
<dbReference type="CDD" id="cd01412">
    <property type="entry name" value="SIRT5_Af1_CobB"/>
    <property type="match status" value="1"/>
</dbReference>
<dbReference type="GO" id="GO:0017136">
    <property type="term" value="F:histone deacetylase activity, NAD-dependent"/>
    <property type="evidence" value="ECO:0007669"/>
    <property type="project" value="TreeGrafter"/>
</dbReference>
<dbReference type="KEGG" id="tce:A3L02_05300"/>
<feature type="binding site" evidence="5">
    <location>
        <position position="67"/>
    </location>
    <ligand>
        <name>substrate</name>
    </ligand>
</feature>
<name>A0A218P270_THECE</name>
<dbReference type="InterPro" id="IPR026591">
    <property type="entry name" value="Sirtuin_cat_small_dom_sf"/>
</dbReference>
<keyword evidence="4 5" id="KW-0804">Transcription</keyword>
<feature type="active site" description="Proton acceptor" evidence="5 6">
    <location>
        <position position="116"/>
    </location>
</feature>
<dbReference type="Gene3D" id="3.40.50.1220">
    <property type="entry name" value="TPP-binding domain"/>
    <property type="match status" value="1"/>
</dbReference>
<dbReference type="GO" id="GO:0036054">
    <property type="term" value="F:protein-malonyllysine demalonylase activity"/>
    <property type="evidence" value="ECO:0007669"/>
    <property type="project" value="InterPro"/>
</dbReference>
<keyword evidence="5" id="KW-0963">Cytoplasm</keyword>
<evidence type="ECO:0000259" key="7">
    <source>
        <dbReference type="PROSITE" id="PS50305"/>
    </source>
</evidence>
<comment type="cofactor">
    <cofactor evidence="5">
        <name>Zn(2+)</name>
        <dbReference type="ChEBI" id="CHEBI:29105"/>
    </cofactor>
    <text evidence="5">Binds 1 zinc ion per subunit.</text>
</comment>
<comment type="catalytic activity">
    <reaction evidence="5">
        <text>N(6)-acetyl-L-lysyl-[protein] + NAD(+) + H2O = 2''-O-acetyl-ADP-D-ribose + nicotinamide + L-lysyl-[protein]</text>
        <dbReference type="Rhea" id="RHEA:43636"/>
        <dbReference type="Rhea" id="RHEA-COMP:9752"/>
        <dbReference type="Rhea" id="RHEA-COMP:10731"/>
        <dbReference type="ChEBI" id="CHEBI:15377"/>
        <dbReference type="ChEBI" id="CHEBI:17154"/>
        <dbReference type="ChEBI" id="CHEBI:29969"/>
        <dbReference type="ChEBI" id="CHEBI:57540"/>
        <dbReference type="ChEBI" id="CHEBI:61930"/>
        <dbReference type="ChEBI" id="CHEBI:83767"/>
        <dbReference type="EC" id="2.3.1.286"/>
    </reaction>
</comment>
<dbReference type="InterPro" id="IPR027546">
    <property type="entry name" value="Sirtuin_class_III"/>
</dbReference>
<dbReference type="Gene3D" id="3.30.1600.10">
    <property type="entry name" value="SIR2/SIRT2 'Small Domain"/>
    <property type="match status" value="1"/>
</dbReference>
<dbReference type="InterPro" id="IPR050134">
    <property type="entry name" value="NAD-dep_sirtuin_deacylases"/>
</dbReference>
<dbReference type="NCBIfam" id="NF001753">
    <property type="entry name" value="PRK00481.1-3"/>
    <property type="match status" value="1"/>
</dbReference>
<dbReference type="RefSeq" id="WP_088862971.1">
    <property type="nucleotide sequence ID" value="NZ_CP014854.1"/>
</dbReference>